<evidence type="ECO:0000313" key="1">
    <source>
        <dbReference type="EMBL" id="CAF1094560.1"/>
    </source>
</evidence>
<evidence type="ECO:0000313" key="2">
    <source>
        <dbReference type="Proteomes" id="UP000663879"/>
    </source>
</evidence>
<sequence length="101" mass="11744">QQQANTLIDYARLKQGQNLTVQSKQEQDKAIILQSLKNQFDDSGNLTDFLTGLVQFVRFLYEYWHCNYIPENDSLYFDENDNLDTLFPIANDEVANEESTS</sequence>
<proteinExistence type="predicted"/>
<feature type="non-terminal residue" evidence="1">
    <location>
        <position position="1"/>
    </location>
</feature>
<gene>
    <name evidence="1" type="ORF">OXX778_LOCUS20838</name>
</gene>
<comment type="caution">
    <text evidence="1">The sequence shown here is derived from an EMBL/GenBank/DDBJ whole genome shotgun (WGS) entry which is preliminary data.</text>
</comment>
<keyword evidence="2" id="KW-1185">Reference proteome</keyword>
<accession>A0A814NJG8</accession>
<dbReference type="AlphaFoldDB" id="A0A814NJG8"/>
<dbReference type="EMBL" id="CAJNOC010007232">
    <property type="protein sequence ID" value="CAF1094560.1"/>
    <property type="molecule type" value="Genomic_DNA"/>
</dbReference>
<reference evidence="1" key="1">
    <citation type="submission" date="2021-02" db="EMBL/GenBank/DDBJ databases">
        <authorList>
            <person name="Nowell W R."/>
        </authorList>
    </citation>
    <scope>NUCLEOTIDE SEQUENCE</scope>
    <source>
        <strain evidence="1">Ploen Becks lab</strain>
    </source>
</reference>
<organism evidence="1 2">
    <name type="scientific">Brachionus calyciflorus</name>
    <dbReference type="NCBI Taxonomy" id="104777"/>
    <lineage>
        <taxon>Eukaryota</taxon>
        <taxon>Metazoa</taxon>
        <taxon>Spiralia</taxon>
        <taxon>Gnathifera</taxon>
        <taxon>Rotifera</taxon>
        <taxon>Eurotatoria</taxon>
        <taxon>Monogononta</taxon>
        <taxon>Pseudotrocha</taxon>
        <taxon>Ploima</taxon>
        <taxon>Brachionidae</taxon>
        <taxon>Brachionus</taxon>
    </lineage>
</organism>
<protein>
    <submittedName>
        <fullName evidence="1">Uncharacterized protein</fullName>
    </submittedName>
</protein>
<dbReference type="Proteomes" id="UP000663879">
    <property type="component" value="Unassembled WGS sequence"/>
</dbReference>
<name>A0A814NJG8_9BILA</name>